<evidence type="ECO:0000256" key="1">
    <source>
        <dbReference type="SAM" id="MobiDB-lite"/>
    </source>
</evidence>
<proteinExistence type="predicted"/>
<evidence type="ECO:0000259" key="2">
    <source>
        <dbReference type="Pfam" id="PF06054"/>
    </source>
</evidence>
<dbReference type="AlphaFoldDB" id="A0AB39MPC9"/>
<name>A0AB39MPC9_9ACTN</name>
<feature type="compositionally biased region" description="Polar residues" evidence="1">
    <location>
        <begin position="443"/>
        <end position="455"/>
    </location>
</feature>
<accession>A0AB39MPC9</accession>
<protein>
    <recommendedName>
        <fullName evidence="2">Competence protein CoiA nuclease-like domain-containing protein</fullName>
    </recommendedName>
</protein>
<gene>
    <name evidence="3" type="ORF">AB5J58_49100</name>
</gene>
<feature type="region of interest" description="Disordered" evidence="1">
    <location>
        <begin position="469"/>
        <end position="494"/>
    </location>
</feature>
<dbReference type="EMBL" id="CP163431">
    <property type="protein sequence ID" value="XDQ07655.1"/>
    <property type="molecule type" value="Genomic_DNA"/>
</dbReference>
<feature type="region of interest" description="Disordered" evidence="1">
    <location>
        <begin position="435"/>
        <end position="457"/>
    </location>
</feature>
<dbReference type="RefSeq" id="WP_369192425.1">
    <property type="nucleotide sequence ID" value="NZ_CP163431.1"/>
</dbReference>
<dbReference type="Pfam" id="PF06054">
    <property type="entry name" value="CoiA_nuc"/>
    <property type="match status" value="1"/>
</dbReference>
<organism evidence="3">
    <name type="scientific">Streptomyces sp. R08</name>
    <dbReference type="NCBI Taxonomy" id="3238624"/>
    <lineage>
        <taxon>Bacteria</taxon>
        <taxon>Bacillati</taxon>
        <taxon>Actinomycetota</taxon>
        <taxon>Actinomycetes</taxon>
        <taxon>Kitasatosporales</taxon>
        <taxon>Streptomycetaceae</taxon>
        <taxon>Streptomyces</taxon>
    </lineage>
</organism>
<reference evidence="3" key="1">
    <citation type="submission" date="2024-07" db="EMBL/GenBank/DDBJ databases">
        <authorList>
            <person name="Yu S.T."/>
        </authorList>
    </citation>
    <scope>NUCLEOTIDE SEQUENCE</scope>
    <source>
        <strain evidence="3">R08</strain>
    </source>
</reference>
<evidence type="ECO:0000313" key="3">
    <source>
        <dbReference type="EMBL" id="XDQ07655.1"/>
    </source>
</evidence>
<dbReference type="InterPro" id="IPR010330">
    <property type="entry name" value="CoiA_nuc"/>
</dbReference>
<feature type="compositionally biased region" description="Acidic residues" evidence="1">
    <location>
        <begin position="475"/>
        <end position="489"/>
    </location>
</feature>
<sequence>MAAGRSTAVVSFQGTHGLPQRGEKFPVRDQDVRFYQPNRRSTQCQWGVLPWKRRILCIDTGWGTSVANGVWHSGLQRILKLDQEDLGLGACWPGLSELKDSLLQPVAERDRELLVCVARSQGRQCKAELSGVKSPHMYVRKHRGPDGLQRLRAVHLPTPHEMTTEESDRHKAMKDFLARTGQAAGLEVHVEKTTKNRTSRPDVTIVGDGGANLGCEAQYYNASAGIVLRRSKAHAEAGLTANWITHDDRFHLIDRSNWMLTRQMTWREINNAADLALIGGFRVLVEWWCTASAERPCTNARVKTGCGKVHLQWDTPRRQDDEGTGWTGHEGNTRAVTVGQTLIGAATGSVTPLFASSRKDRRSGAYMWVPTQDRYRWADYRTEEDQGPEEEQPADEGVHFSGRDVDIPCTFGDDTFAPGTRLERRGLYSVELTLTADAPAPPRNSSSARATSAPHQQIPVLIQAPSAAEKVVPSSEDESVSVSSPDEDQPSASGLPASLIALQQAADLERTKLEQLASFDERTHQRQNWFKASVAVQNAVTHYATTANLNRFDVEQQLRRAAKGEDTVNR</sequence>
<feature type="domain" description="Competence protein CoiA nuclease-like" evidence="2">
    <location>
        <begin position="166"/>
        <end position="261"/>
    </location>
</feature>